<evidence type="ECO:0000313" key="3">
    <source>
        <dbReference type="EMBL" id="CAB9498730.1"/>
    </source>
</evidence>
<dbReference type="OrthoDB" id="66400at2759"/>
<dbReference type="SUPFAM" id="SSF51735">
    <property type="entry name" value="NAD(P)-binding Rossmann-fold domains"/>
    <property type="match status" value="1"/>
</dbReference>
<dbReference type="Gene3D" id="3.40.50.720">
    <property type="entry name" value="NAD(P)-binding Rossmann-like Domain"/>
    <property type="match status" value="1"/>
</dbReference>
<organism evidence="3 4">
    <name type="scientific">Seminavis robusta</name>
    <dbReference type="NCBI Taxonomy" id="568900"/>
    <lineage>
        <taxon>Eukaryota</taxon>
        <taxon>Sar</taxon>
        <taxon>Stramenopiles</taxon>
        <taxon>Ochrophyta</taxon>
        <taxon>Bacillariophyta</taxon>
        <taxon>Bacillariophyceae</taxon>
        <taxon>Bacillariophycidae</taxon>
        <taxon>Naviculales</taxon>
        <taxon>Naviculaceae</taxon>
        <taxon>Seminavis</taxon>
    </lineage>
</organism>
<comment type="caution">
    <text evidence="3">The sequence shown here is derived from an EMBL/GenBank/DDBJ whole genome shotgun (WGS) entry which is preliminary data.</text>
</comment>
<dbReference type="Proteomes" id="UP001153069">
    <property type="component" value="Unassembled WGS sequence"/>
</dbReference>
<proteinExistence type="inferred from homology"/>
<dbReference type="PANTHER" id="PTHR48079:SF6">
    <property type="entry name" value="NAD(P)-BINDING DOMAIN-CONTAINING PROTEIN-RELATED"/>
    <property type="match status" value="1"/>
</dbReference>
<dbReference type="EMBL" id="CAICTM010000044">
    <property type="protein sequence ID" value="CAB9498730.1"/>
    <property type="molecule type" value="Genomic_DNA"/>
</dbReference>
<name>A0A9N8H498_9STRA</name>
<gene>
    <name evidence="3" type="ORF">SEMRO_44_G026540.1</name>
</gene>
<dbReference type="InterPro" id="IPR036291">
    <property type="entry name" value="NAD(P)-bd_dom_sf"/>
</dbReference>
<evidence type="ECO:0000259" key="2">
    <source>
        <dbReference type="Pfam" id="PF01073"/>
    </source>
</evidence>
<feature type="domain" description="3-beta hydroxysteroid dehydrogenase/isomerase" evidence="2">
    <location>
        <begin position="5"/>
        <end position="247"/>
    </location>
</feature>
<dbReference type="GO" id="GO:0005737">
    <property type="term" value="C:cytoplasm"/>
    <property type="evidence" value="ECO:0007669"/>
    <property type="project" value="TreeGrafter"/>
</dbReference>
<sequence length="338" mass="37448">MRIFVTGGSGFVGRHTIRALVQDGHEVVAMARSQESASKVASFGATPVSCSLGDVSASDLNHVEAIVHSAALAEDWGPYDEYHQANVVGTQQLLDVAKKSGTVRRFIHIGTEAVHFDDHSQQDLCGIDETTPLQPNSPFPYSATKAQAEMLVAAANEDKLFCTVSLRPRMIWGPEDSTLAPTVMRVLRDGGYWWIDNGQAENSPCHIDNLVHAIRLVLTHTATNEIGGEAFFIADKEEPTTQKEFIIAYIRATYNATLPSRSAPYWLARPVAWLLVYLWNLIGQPKRFMPPLTPMALYIMGRSLTLNTTKAEKVLGWKPVIDRDQKMKELEQAKSKTE</sequence>
<dbReference type="Pfam" id="PF01073">
    <property type="entry name" value="3Beta_HSD"/>
    <property type="match status" value="1"/>
</dbReference>
<dbReference type="GO" id="GO:0006694">
    <property type="term" value="P:steroid biosynthetic process"/>
    <property type="evidence" value="ECO:0007669"/>
    <property type="project" value="InterPro"/>
</dbReference>
<dbReference type="GO" id="GO:0004029">
    <property type="term" value="F:aldehyde dehydrogenase (NAD+) activity"/>
    <property type="evidence" value="ECO:0007669"/>
    <property type="project" value="TreeGrafter"/>
</dbReference>
<comment type="similarity">
    <text evidence="1">Belongs to the 3-beta-HSD family.</text>
</comment>
<dbReference type="InterPro" id="IPR002225">
    <property type="entry name" value="3Beta_OHSteriod_DH/Estase"/>
</dbReference>
<keyword evidence="1" id="KW-0560">Oxidoreductase</keyword>
<protein>
    <submittedName>
        <fullName evidence="3">Trifunctional UDP-glucose 4,6-dehydratase/UDP-4-keto-6</fullName>
    </submittedName>
</protein>
<dbReference type="AlphaFoldDB" id="A0A9N8H498"/>
<dbReference type="InterPro" id="IPR051783">
    <property type="entry name" value="NAD(P)-dependent_oxidoreduct"/>
</dbReference>
<reference evidence="3" key="1">
    <citation type="submission" date="2020-06" db="EMBL/GenBank/DDBJ databases">
        <authorList>
            <consortium name="Plant Systems Biology data submission"/>
        </authorList>
    </citation>
    <scope>NUCLEOTIDE SEQUENCE</scope>
    <source>
        <strain evidence="3">D6</strain>
    </source>
</reference>
<accession>A0A9N8H498</accession>
<evidence type="ECO:0000256" key="1">
    <source>
        <dbReference type="RuleBase" id="RU004475"/>
    </source>
</evidence>
<dbReference type="GO" id="GO:0016616">
    <property type="term" value="F:oxidoreductase activity, acting on the CH-OH group of donors, NAD or NADP as acceptor"/>
    <property type="evidence" value="ECO:0007669"/>
    <property type="project" value="InterPro"/>
</dbReference>
<keyword evidence="4" id="KW-1185">Reference proteome</keyword>
<evidence type="ECO:0000313" key="4">
    <source>
        <dbReference type="Proteomes" id="UP001153069"/>
    </source>
</evidence>
<dbReference type="PANTHER" id="PTHR48079">
    <property type="entry name" value="PROTEIN YEEZ"/>
    <property type="match status" value="1"/>
</dbReference>